<feature type="compositionally biased region" description="Low complexity" evidence="1">
    <location>
        <begin position="543"/>
        <end position="557"/>
    </location>
</feature>
<feature type="compositionally biased region" description="Pro residues" evidence="1">
    <location>
        <begin position="279"/>
        <end position="290"/>
    </location>
</feature>
<organism evidence="2 3">
    <name type="scientific">Mycena maculata</name>
    <dbReference type="NCBI Taxonomy" id="230809"/>
    <lineage>
        <taxon>Eukaryota</taxon>
        <taxon>Fungi</taxon>
        <taxon>Dikarya</taxon>
        <taxon>Basidiomycota</taxon>
        <taxon>Agaricomycotina</taxon>
        <taxon>Agaricomycetes</taxon>
        <taxon>Agaricomycetidae</taxon>
        <taxon>Agaricales</taxon>
        <taxon>Marasmiineae</taxon>
        <taxon>Mycenaceae</taxon>
        <taxon>Mycena</taxon>
    </lineage>
</organism>
<evidence type="ECO:0000313" key="2">
    <source>
        <dbReference type="EMBL" id="KAJ7771017.1"/>
    </source>
</evidence>
<dbReference type="AlphaFoldDB" id="A0AAD7NQQ4"/>
<gene>
    <name evidence="2" type="ORF">DFH07DRAFT_804519</name>
</gene>
<feature type="region of interest" description="Disordered" evidence="1">
    <location>
        <begin position="228"/>
        <end position="298"/>
    </location>
</feature>
<keyword evidence="3" id="KW-1185">Reference proteome</keyword>
<name>A0AAD7NQQ4_9AGAR</name>
<feature type="compositionally biased region" description="Acidic residues" evidence="1">
    <location>
        <begin position="491"/>
        <end position="505"/>
    </location>
</feature>
<evidence type="ECO:0000313" key="3">
    <source>
        <dbReference type="Proteomes" id="UP001215280"/>
    </source>
</evidence>
<feature type="compositionally biased region" description="Basic and acidic residues" evidence="1">
    <location>
        <begin position="253"/>
        <end position="276"/>
    </location>
</feature>
<comment type="caution">
    <text evidence="2">The sequence shown here is derived from an EMBL/GenBank/DDBJ whole genome shotgun (WGS) entry which is preliminary data.</text>
</comment>
<feature type="compositionally biased region" description="Acidic residues" evidence="1">
    <location>
        <begin position="367"/>
        <end position="379"/>
    </location>
</feature>
<dbReference type="EMBL" id="JARJLG010000022">
    <property type="protein sequence ID" value="KAJ7771017.1"/>
    <property type="molecule type" value="Genomic_DNA"/>
</dbReference>
<sequence>MPLVVPILRLVMVLLNIYETFKVLKPPRLSRRNSGEPTIRALSHRKRSMKGCLAVWIVWCCFMIYERMGEAIVSLFIPFYDEFKSLVLLFLILTRARGAEPIYLHVIRPLLKPYTSTLDAIFDIARMFGDIVFLLSTYPIHFVSTWWHDMFNRPESLVEEQATGGLYTEVQQALYSISYQTPIHQGGRRRSSGPIRGDAHAANNVVAERDAVPRPLVATGRVDRVEPPFQGQVHQIWHPPRSSYQEEDDDDPVHDLRPDLESEETRREREQMEEWRQYPPFPSAYPPTPMPASSSRVPLPTVHDVPAFVPRNFSPIPEDQQPEQGFGQPLPSPHELSNPGSVGSASDDDNSLGIQTGLSRATAFQDDTMDEDEEEEDFDVTLRTPGQLAESHTPMTRSRYKESAATSSTTLNRPVVLPSLLFRISSDTSSVSSESSTTSLVGRKRSREFLVPEHAPKSAVPLALDTRISASSISVALGGIEDESSVASSTSEEDSEEEKVEEDTSGEPPSPLTKRRRVVSPPSRVQPRRTTRTTSQEPPVALPPQAQRRPRQRQPQPKKSQVSEAPPVARTSSRLVVGGPPEPAPRRRTADSDGPAATSRVARSSRRGSKKNS</sequence>
<evidence type="ECO:0000256" key="1">
    <source>
        <dbReference type="SAM" id="MobiDB-lite"/>
    </source>
</evidence>
<protein>
    <recommendedName>
        <fullName evidence="4">Protein YOP1</fullName>
    </recommendedName>
</protein>
<accession>A0AAD7NQQ4</accession>
<feature type="region of interest" description="Disordered" evidence="1">
    <location>
        <begin position="477"/>
        <end position="613"/>
    </location>
</feature>
<reference evidence="2" key="1">
    <citation type="submission" date="2023-03" db="EMBL/GenBank/DDBJ databases">
        <title>Massive genome expansion in bonnet fungi (Mycena s.s.) driven by repeated elements and novel gene families across ecological guilds.</title>
        <authorList>
            <consortium name="Lawrence Berkeley National Laboratory"/>
            <person name="Harder C.B."/>
            <person name="Miyauchi S."/>
            <person name="Viragh M."/>
            <person name="Kuo A."/>
            <person name="Thoen E."/>
            <person name="Andreopoulos B."/>
            <person name="Lu D."/>
            <person name="Skrede I."/>
            <person name="Drula E."/>
            <person name="Henrissat B."/>
            <person name="Morin E."/>
            <person name="Kohler A."/>
            <person name="Barry K."/>
            <person name="LaButti K."/>
            <person name="Morin E."/>
            <person name="Salamov A."/>
            <person name="Lipzen A."/>
            <person name="Mereny Z."/>
            <person name="Hegedus B."/>
            <person name="Baldrian P."/>
            <person name="Stursova M."/>
            <person name="Weitz H."/>
            <person name="Taylor A."/>
            <person name="Grigoriev I.V."/>
            <person name="Nagy L.G."/>
            <person name="Martin F."/>
            <person name="Kauserud H."/>
        </authorList>
    </citation>
    <scope>NUCLEOTIDE SEQUENCE</scope>
    <source>
        <strain evidence="2">CBHHK188m</strain>
    </source>
</reference>
<proteinExistence type="predicted"/>
<dbReference type="InterPro" id="IPR004345">
    <property type="entry name" value="TB2_DP1_HVA22"/>
</dbReference>
<feature type="compositionally biased region" description="Basic residues" evidence="1">
    <location>
        <begin position="603"/>
        <end position="613"/>
    </location>
</feature>
<dbReference type="Pfam" id="PF03134">
    <property type="entry name" value="TB2_DP1_HVA22"/>
    <property type="match status" value="1"/>
</dbReference>
<feature type="region of interest" description="Disordered" evidence="1">
    <location>
        <begin position="310"/>
        <end position="410"/>
    </location>
</feature>
<dbReference type="Proteomes" id="UP001215280">
    <property type="component" value="Unassembled WGS sequence"/>
</dbReference>
<feature type="region of interest" description="Disordered" evidence="1">
    <location>
        <begin position="184"/>
        <end position="207"/>
    </location>
</feature>
<evidence type="ECO:0008006" key="4">
    <source>
        <dbReference type="Google" id="ProtNLM"/>
    </source>
</evidence>